<keyword evidence="2" id="KW-1185">Reference proteome</keyword>
<reference evidence="1 2" key="1">
    <citation type="submission" date="2024-09" db="EMBL/GenBank/DDBJ databases">
        <authorList>
            <person name="Sun Q."/>
            <person name="Mori K."/>
        </authorList>
    </citation>
    <scope>NUCLEOTIDE SEQUENCE [LARGE SCALE GENOMIC DNA]</scope>
    <source>
        <strain evidence="1 2">JCM 3323</strain>
    </source>
</reference>
<name>A0ABV5PTY4_9ACTN</name>
<evidence type="ECO:0000313" key="1">
    <source>
        <dbReference type="EMBL" id="MFB9526686.1"/>
    </source>
</evidence>
<sequence length="119" mass="12432">MRVLVVLDLHELLQRSGDVGVVLEREARSWTDQPYALAFSASSAISRALSRSTMGGPGSNEEILDLDTTTPGGRLVLHVFTALAAFIRELVIAGIRDGLAEAPARGASAAGPASPPPRA</sequence>
<proteinExistence type="predicted"/>
<comment type="caution">
    <text evidence="1">The sequence shown here is derived from an EMBL/GenBank/DDBJ whole genome shotgun (WGS) entry which is preliminary data.</text>
</comment>
<evidence type="ECO:0000313" key="2">
    <source>
        <dbReference type="Proteomes" id="UP001589646"/>
    </source>
</evidence>
<organism evidence="1 2">
    <name type="scientific">Nonomuraea roseola</name>
    <dbReference type="NCBI Taxonomy" id="46179"/>
    <lineage>
        <taxon>Bacteria</taxon>
        <taxon>Bacillati</taxon>
        <taxon>Actinomycetota</taxon>
        <taxon>Actinomycetes</taxon>
        <taxon>Streptosporangiales</taxon>
        <taxon>Streptosporangiaceae</taxon>
        <taxon>Nonomuraea</taxon>
    </lineage>
</organism>
<dbReference type="Proteomes" id="UP001589646">
    <property type="component" value="Unassembled WGS sequence"/>
</dbReference>
<dbReference type="RefSeq" id="WP_346123771.1">
    <property type="nucleotide sequence ID" value="NZ_BAAAXC010000014.1"/>
</dbReference>
<gene>
    <name evidence="1" type="ORF">ACFFRN_08700</name>
</gene>
<protein>
    <submittedName>
        <fullName evidence="1">Recombinase family protein</fullName>
    </submittedName>
</protein>
<dbReference type="EMBL" id="JBHMCE010000003">
    <property type="protein sequence ID" value="MFB9526686.1"/>
    <property type="molecule type" value="Genomic_DNA"/>
</dbReference>
<accession>A0ABV5PTY4</accession>